<dbReference type="AlphaFoldDB" id="A0AAD6ZAY7"/>
<keyword evidence="1" id="KW-1133">Transmembrane helix</keyword>
<reference evidence="2" key="1">
    <citation type="submission" date="2023-03" db="EMBL/GenBank/DDBJ databases">
        <title>Massive genome expansion in bonnet fungi (Mycena s.s.) driven by repeated elements and novel gene families across ecological guilds.</title>
        <authorList>
            <consortium name="Lawrence Berkeley National Laboratory"/>
            <person name="Harder C.B."/>
            <person name="Miyauchi S."/>
            <person name="Viragh M."/>
            <person name="Kuo A."/>
            <person name="Thoen E."/>
            <person name="Andreopoulos B."/>
            <person name="Lu D."/>
            <person name="Skrede I."/>
            <person name="Drula E."/>
            <person name="Henrissat B."/>
            <person name="Morin E."/>
            <person name="Kohler A."/>
            <person name="Barry K."/>
            <person name="LaButti K."/>
            <person name="Morin E."/>
            <person name="Salamov A."/>
            <person name="Lipzen A."/>
            <person name="Mereny Z."/>
            <person name="Hegedus B."/>
            <person name="Baldrian P."/>
            <person name="Stursova M."/>
            <person name="Weitz H."/>
            <person name="Taylor A."/>
            <person name="Grigoriev I.V."/>
            <person name="Nagy L.G."/>
            <person name="Martin F."/>
            <person name="Kauserud H."/>
        </authorList>
    </citation>
    <scope>NUCLEOTIDE SEQUENCE</scope>
    <source>
        <strain evidence="2">CBHHK002</strain>
    </source>
</reference>
<proteinExistence type="predicted"/>
<feature type="transmembrane region" description="Helical" evidence="1">
    <location>
        <begin position="157"/>
        <end position="183"/>
    </location>
</feature>
<gene>
    <name evidence="2" type="ORF">DFH08DRAFT_894859</name>
</gene>
<name>A0AAD6ZAY7_9AGAR</name>
<evidence type="ECO:0000256" key="1">
    <source>
        <dbReference type="SAM" id="Phobius"/>
    </source>
</evidence>
<keyword evidence="1" id="KW-0812">Transmembrane</keyword>
<dbReference type="Proteomes" id="UP001218218">
    <property type="component" value="Unassembled WGS sequence"/>
</dbReference>
<keyword evidence="3" id="KW-1185">Reference proteome</keyword>
<comment type="caution">
    <text evidence="2">The sequence shown here is derived from an EMBL/GenBank/DDBJ whole genome shotgun (WGS) entry which is preliminary data.</text>
</comment>
<organism evidence="2 3">
    <name type="scientific">Mycena albidolilacea</name>
    <dbReference type="NCBI Taxonomy" id="1033008"/>
    <lineage>
        <taxon>Eukaryota</taxon>
        <taxon>Fungi</taxon>
        <taxon>Dikarya</taxon>
        <taxon>Basidiomycota</taxon>
        <taxon>Agaricomycotina</taxon>
        <taxon>Agaricomycetes</taxon>
        <taxon>Agaricomycetidae</taxon>
        <taxon>Agaricales</taxon>
        <taxon>Marasmiineae</taxon>
        <taxon>Mycenaceae</taxon>
        <taxon>Mycena</taxon>
    </lineage>
</organism>
<evidence type="ECO:0000313" key="2">
    <source>
        <dbReference type="EMBL" id="KAJ7314823.1"/>
    </source>
</evidence>
<feature type="transmembrane region" description="Helical" evidence="1">
    <location>
        <begin position="76"/>
        <end position="98"/>
    </location>
</feature>
<evidence type="ECO:0008006" key="4">
    <source>
        <dbReference type="Google" id="ProtNLM"/>
    </source>
</evidence>
<accession>A0AAD6ZAY7</accession>
<sequence length="194" mass="22370">MDDGLEDGSAMLRWRRRWRRCRVGRGVRRRRIVAPMLEARENVGRRACARRAWKRPVGVESSVEHERGTREDNAKVLSSILPLFLLPGFPRFFLYSFFHHVKVHTPLVFLPQCPSRVALLSRRRREEGVRSQGGKATSLRASRALPWPSSAFQRGTYLRVCVCLCPLLLLLLTLSALLVPHILPSLLSPYRCRY</sequence>
<keyword evidence="1" id="KW-0472">Membrane</keyword>
<evidence type="ECO:0000313" key="3">
    <source>
        <dbReference type="Proteomes" id="UP001218218"/>
    </source>
</evidence>
<protein>
    <recommendedName>
        <fullName evidence="4">Transmembrane protein</fullName>
    </recommendedName>
</protein>
<dbReference type="EMBL" id="JARIHO010000065">
    <property type="protein sequence ID" value="KAJ7314823.1"/>
    <property type="molecule type" value="Genomic_DNA"/>
</dbReference>